<organism evidence="1 2">
    <name type="scientific">Halanaerobium hydrogeniformans</name>
    <name type="common">Halanaerobium sp. (strain sapolanicus)</name>
    <dbReference type="NCBI Taxonomy" id="656519"/>
    <lineage>
        <taxon>Bacteria</taxon>
        <taxon>Bacillati</taxon>
        <taxon>Bacillota</taxon>
        <taxon>Clostridia</taxon>
        <taxon>Halanaerobiales</taxon>
        <taxon>Halanaerobiaceae</taxon>
        <taxon>Halanaerobium</taxon>
    </lineage>
</organism>
<dbReference type="EMBL" id="CP002304">
    <property type="protein sequence ID" value="ADQ15541.1"/>
    <property type="molecule type" value="Genomic_DNA"/>
</dbReference>
<evidence type="ECO:0000313" key="1">
    <source>
        <dbReference type="EMBL" id="ADQ15541.1"/>
    </source>
</evidence>
<reference evidence="1 2" key="1">
    <citation type="submission" date="2010-11" db="EMBL/GenBank/DDBJ databases">
        <title>Complete sequence of Halanaerobium sp. sapolanicus.</title>
        <authorList>
            <consortium name="US DOE Joint Genome Institute"/>
            <person name="Lucas S."/>
            <person name="Copeland A."/>
            <person name="Lapidus A."/>
            <person name="Cheng J.-F."/>
            <person name="Bruce D."/>
            <person name="Goodwin L."/>
            <person name="Pitluck S."/>
            <person name="Davenport K."/>
            <person name="Detter J.C."/>
            <person name="Han C."/>
            <person name="Tapia R."/>
            <person name="Land M."/>
            <person name="Hauser L."/>
            <person name="Jeffries C."/>
            <person name="Kyrpides N."/>
            <person name="Ivanova N."/>
            <person name="Mikhailova N."/>
            <person name="Begemann M.B."/>
            <person name="Mormile M.R."/>
            <person name="Wall J.D."/>
            <person name="Elias D.A."/>
            <person name="Woyke T."/>
        </authorList>
    </citation>
    <scope>NUCLEOTIDE SEQUENCE [LARGE SCALE GENOMIC DNA]</scope>
    <source>
        <strain evidence="2">sapolanicus</strain>
    </source>
</reference>
<dbReference type="Pfam" id="PF06293">
    <property type="entry name" value="Kdo"/>
    <property type="match status" value="1"/>
</dbReference>
<keyword evidence="2" id="KW-1185">Reference proteome</keyword>
<accession>E4RJX1</accession>
<dbReference type="InterPro" id="IPR011009">
    <property type="entry name" value="Kinase-like_dom_sf"/>
</dbReference>
<proteinExistence type="predicted"/>
<gene>
    <name evidence="1" type="ordered locus">Halsa_2126</name>
</gene>
<dbReference type="eggNOG" id="COG0515">
    <property type="taxonomic scope" value="Bacteria"/>
</dbReference>
<dbReference type="STRING" id="656519.Halsa_2126"/>
<evidence type="ECO:0008006" key="3">
    <source>
        <dbReference type="Google" id="ProtNLM"/>
    </source>
</evidence>
<dbReference type="OrthoDB" id="1683229at2"/>
<sequence>MFDFLNIKKESYSSKIKFYYLNDIDLNLVNEMIDILVYNKKIENYDKQLLKKRENNNEVIKLKNNKTYYVKTYHPFRKKKLIKNLFRPTEAVRHLTKTKMLKNRSIPIFDPICAVTIKKSFFSYKSIFITEAIPGITLDFFLKNHFDYNIYKKNKIFIKLADIWNKLIKNDFMHKDPNTPNFIINKDENFNISLIDVDNIYKWPILPLKLQAKSLSDFIYLTLYSLKEEHRNLFNIKDFLEYSLINHKSKYQKKIIEYINVELINVIDENNTYFLRKHNYYINELFEF</sequence>
<name>E4RJX1_HALHG</name>
<dbReference type="HOGENOM" id="CLU_965648_0_0_9"/>
<dbReference type="Proteomes" id="UP000007434">
    <property type="component" value="Chromosome"/>
</dbReference>
<evidence type="ECO:0000313" key="2">
    <source>
        <dbReference type="Proteomes" id="UP000007434"/>
    </source>
</evidence>
<dbReference type="KEGG" id="has:Halsa_2126"/>
<dbReference type="SUPFAM" id="SSF56112">
    <property type="entry name" value="Protein kinase-like (PK-like)"/>
    <property type="match status" value="1"/>
</dbReference>
<dbReference type="RefSeq" id="WP_013406609.1">
    <property type="nucleotide sequence ID" value="NC_014654.1"/>
</dbReference>
<protein>
    <recommendedName>
        <fullName evidence="3">Mn2+dependent serine/threonine protein kinase</fullName>
    </recommendedName>
</protein>
<reference evidence="1 2" key="2">
    <citation type="journal article" date="2011" name="J. Bacteriol.">
        <title>Complete Genome Sequence of the Haloalkaliphilic, Hydrogen Producing Halanaerobium hydrogenoformans.</title>
        <authorList>
            <person name="Brown S.D."/>
            <person name="Begemann M.B."/>
            <person name="Mormile M.R."/>
            <person name="Wall J.D."/>
            <person name="Han C.S."/>
            <person name="Goodwin L.A."/>
            <person name="Pitluck S."/>
            <person name="Land M.L."/>
            <person name="Hauser L.J."/>
            <person name="Elias D.A."/>
        </authorList>
    </citation>
    <scope>NUCLEOTIDE SEQUENCE [LARGE SCALE GENOMIC DNA]</scope>
    <source>
        <strain evidence="2">sapolanicus</strain>
    </source>
</reference>
<dbReference type="AlphaFoldDB" id="E4RJX1"/>